<sequence>MKKLMVIALGGNSLIKDKDKISAEDQLEVVQSTCKHIVSLVKKGFDVVITHGNGPQVGFNLLRSEAAREQLPLQPLDVCVAETQGSIGYMIQQALLNEYRSQGIDKDVVTVVTQVRVNADDDAYSKPSKPVGPFYDQEEGQNLMHEKGWDMVEDSGRGYRRVVASPQPVEIVECRAIRALVAQGFTVIACGGGGIPVTGGRGSACAALADGRGIPGTEEGGSDCTATAGGGEIPVTGGRGSACAALADGRGSTCQRRKRGGLYSTVDDGGIPVTDKAGKPLVGSAAVIDKDRAASLLAGFLGADILVIPTAVSKVCLNFRQPDQIELDSISLEEARHYLKQGHFAAGSMGPKIEAAVSFLEAGGKEVIITMPELIEEAVVGNAGTRIYSN</sequence>
<evidence type="ECO:0000313" key="8">
    <source>
        <dbReference type="EMBL" id="CEO88879.1"/>
    </source>
</evidence>
<dbReference type="Pfam" id="PF00696">
    <property type="entry name" value="AA_kinase"/>
    <property type="match status" value="2"/>
</dbReference>
<name>A0A0B7ME88_9FIRM</name>
<evidence type="ECO:0000256" key="1">
    <source>
        <dbReference type="ARBA" id="ARBA00005118"/>
    </source>
</evidence>
<evidence type="ECO:0000256" key="6">
    <source>
        <dbReference type="ARBA" id="ARBA00048467"/>
    </source>
</evidence>
<dbReference type="OrthoDB" id="9766717at2"/>
<protein>
    <recommendedName>
        <fullName evidence="3">carbamate kinase</fullName>
        <ecNumber evidence="3">2.7.2.2</ecNumber>
    </recommendedName>
</protein>
<keyword evidence="4" id="KW-0808">Transferase</keyword>
<keyword evidence="5 8" id="KW-0418">Kinase</keyword>
<feature type="domain" description="Aspartate/glutamate/uridylate kinase" evidence="7">
    <location>
        <begin position="3"/>
        <end position="203"/>
    </location>
</feature>
<dbReference type="InterPro" id="IPR001048">
    <property type="entry name" value="Asp/Glu/Uridylate_kinase"/>
</dbReference>
<dbReference type="EC" id="2.7.2.2" evidence="3"/>
<comment type="similarity">
    <text evidence="2">Belongs to the carbamate kinase family.</text>
</comment>
<evidence type="ECO:0000256" key="4">
    <source>
        <dbReference type="ARBA" id="ARBA00022679"/>
    </source>
</evidence>
<dbReference type="UniPathway" id="UPA00996">
    <property type="reaction ID" value="UER00366"/>
</dbReference>
<feature type="domain" description="Aspartate/glutamate/uridylate kinase" evidence="7">
    <location>
        <begin position="258"/>
        <end position="370"/>
    </location>
</feature>
<dbReference type="SUPFAM" id="SSF53633">
    <property type="entry name" value="Carbamate kinase-like"/>
    <property type="match status" value="2"/>
</dbReference>
<keyword evidence="9" id="KW-1185">Reference proteome</keyword>
<dbReference type="EMBL" id="CDRZ01000212">
    <property type="protein sequence ID" value="CEO88879.1"/>
    <property type="molecule type" value="Genomic_DNA"/>
</dbReference>
<evidence type="ECO:0000259" key="7">
    <source>
        <dbReference type="Pfam" id="PF00696"/>
    </source>
</evidence>
<dbReference type="Gene3D" id="3.40.1160.10">
    <property type="entry name" value="Acetylglutamate kinase-like"/>
    <property type="match status" value="2"/>
</dbReference>
<accession>A0A0B7ME88</accession>
<comment type="pathway">
    <text evidence="1">Metabolic intermediate metabolism; carbamoyl phosphate degradation; CO(2) and NH(3) from carbamoyl phosphate: step 1/1.</text>
</comment>
<dbReference type="PRINTS" id="PR01469">
    <property type="entry name" value="CARBMTKINASE"/>
</dbReference>
<dbReference type="InterPro" id="IPR003964">
    <property type="entry name" value="Carb_kinase"/>
</dbReference>
<dbReference type="GO" id="GO:0019546">
    <property type="term" value="P:L-arginine deiminase pathway"/>
    <property type="evidence" value="ECO:0007669"/>
    <property type="project" value="TreeGrafter"/>
</dbReference>
<comment type="catalytic activity">
    <reaction evidence="6">
        <text>hydrogencarbonate + NH4(+) + ATP = carbamoyl phosphate + ADP + H2O + H(+)</text>
        <dbReference type="Rhea" id="RHEA:10152"/>
        <dbReference type="ChEBI" id="CHEBI:15377"/>
        <dbReference type="ChEBI" id="CHEBI:15378"/>
        <dbReference type="ChEBI" id="CHEBI:17544"/>
        <dbReference type="ChEBI" id="CHEBI:28938"/>
        <dbReference type="ChEBI" id="CHEBI:30616"/>
        <dbReference type="ChEBI" id="CHEBI:58228"/>
        <dbReference type="ChEBI" id="CHEBI:456216"/>
        <dbReference type="EC" id="2.7.2.2"/>
    </reaction>
</comment>
<dbReference type="CDD" id="cd04235">
    <property type="entry name" value="AAK_CK"/>
    <property type="match status" value="1"/>
</dbReference>
<evidence type="ECO:0000256" key="2">
    <source>
        <dbReference type="ARBA" id="ARBA00011066"/>
    </source>
</evidence>
<dbReference type="AlphaFoldDB" id="A0A0B7ME88"/>
<dbReference type="GO" id="GO:0008804">
    <property type="term" value="F:carbamate kinase activity"/>
    <property type="evidence" value="ECO:0007669"/>
    <property type="project" value="UniProtKB-EC"/>
</dbReference>
<dbReference type="Proteomes" id="UP000046155">
    <property type="component" value="Unassembled WGS sequence"/>
</dbReference>
<proteinExistence type="inferred from homology"/>
<dbReference type="NCBIfam" id="NF009007">
    <property type="entry name" value="PRK12352.1"/>
    <property type="match status" value="1"/>
</dbReference>
<organism evidence="8 9">
    <name type="scientific">Syntrophaceticus schinkii</name>
    <dbReference type="NCBI Taxonomy" id="499207"/>
    <lineage>
        <taxon>Bacteria</taxon>
        <taxon>Bacillati</taxon>
        <taxon>Bacillota</taxon>
        <taxon>Clostridia</taxon>
        <taxon>Thermoanaerobacterales</taxon>
        <taxon>Thermoanaerobacterales Family III. Incertae Sedis</taxon>
        <taxon>Syntrophaceticus</taxon>
    </lineage>
</organism>
<evidence type="ECO:0000313" key="9">
    <source>
        <dbReference type="Proteomes" id="UP000046155"/>
    </source>
</evidence>
<dbReference type="PANTHER" id="PTHR30409">
    <property type="entry name" value="CARBAMATE KINASE"/>
    <property type="match status" value="1"/>
</dbReference>
<evidence type="ECO:0000256" key="5">
    <source>
        <dbReference type="ARBA" id="ARBA00022777"/>
    </source>
</evidence>
<dbReference type="PANTHER" id="PTHR30409:SF1">
    <property type="entry name" value="CARBAMATE KINASE-RELATED"/>
    <property type="match status" value="1"/>
</dbReference>
<dbReference type="InterPro" id="IPR036393">
    <property type="entry name" value="AceGlu_kinase-like_sf"/>
</dbReference>
<gene>
    <name evidence="8" type="primary">yahI</name>
    <name evidence="8" type="ORF">SSCH_290024</name>
</gene>
<reference evidence="9" key="1">
    <citation type="submission" date="2015-01" db="EMBL/GenBank/DDBJ databases">
        <authorList>
            <person name="Manzoor Shahid"/>
            <person name="Zubair Saima"/>
        </authorList>
    </citation>
    <scope>NUCLEOTIDE SEQUENCE [LARGE SCALE GENOMIC DNA]</scope>
    <source>
        <strain evidence="9">Sp3</strain>
    </source>
</reference>
<dbReference type="GO" id="GO:0005829">
    <property type="term" value="C:cytosol"/>
    <property type="evidence" value="ECO:0007669"/>
    <property type="project" value="TreeGrafter"/>
</dbReference>
<evidence type="ECO:0000256" key="3">
    <source>
        <dbReference type="ARBA" id="ARBA00013070"/>
    </source>
</evidence>